<dbReference type="GO" id="GO:0005737">
    <property type="term" value="C:cytoplasm"/>
    <property type="evidence" value="ECO:0007669"/>
    <property type="project" value="TreeGrafter"/>
</dbReference>
<evidence type="ECO:0000256" key="8">
    <source>
        <dbReference type="SAM" id="MobiDB-lite"/>
    </source>
</evidence>
<dbReference type="PROSITE" id="PS50021">
    <property type="entry name" value="CH"/>
    <property type="match status" value="1"/>
</dbReference>
<evidence type="ECO:0000259" key="10">
    <source>
        <dbReference type="PROSITE" id="PS50021"/>
    </source>
</evidence>
<dbReference type="EMBL" id="JBCAWK010000002">
    <property type="protein sequence ID" value="KAK8865778.1"/>
    <property type="molecule type" value="Genomic_DNA"/>
</dbReference>
<feature type="compositionally biased region" description="Low complexity" evidence="8">
    <location>
        <begin position="719"/>
        <end position="739"/>
    </location>
</feature>
<dbReference type="CDD" id="cd00029">
    <property type="entry name" value="C1"/>
    <property type="match status" value="1"/>
</dbReference>
<feature type="region of interest" description="Disordered" evidence="8">
    <location>
        <begin position="753"/>
        <end position="776"/>
    </location>
</feature>
<comment type="caution">
    <text evidence="12">The sequence shown here is derived from an EMBL/GenBank/DDBJ whole genome shotgun (WGS) entry which is preliminary data.</text>
</comment>
<keyword evidence="1" id="KW-0808">Transferase</keyword>
<dbReference type="PROSITE" id="PS00107">
    <property type="entry name" value="PROTEIN_KINASE_ATP"/>
    <property type="match status" value="1"/>
</dbReference>
<evidence type="ECO:0000256" key="5">
    <source>
        <dbReference type="ARBA" id="ARBA00022833"/>
    </source>
</evidence>
<feature type="compositionally biased region" description="Basic and acidic residues" evidence="8">
    <location>
        <begin position="1526"/>
        <end position="1543"/>
    </location>
</feature>
<dbReference type="KEGG" id="kne:92178184"/>
<keyword evidence="5" id="KW-0862">Zinc</keyword>
<dbReference type="SUPFAM" id="SSF56112">
    <property type="entry name" value="Protein kinase-like (PK-like)"/>
    <property type="match status" value="1"/>
</dbReference>
<feature type="region of interest" description="Disordered" evidence="8">
    <location>
        <begin position="1470"/>
        <end position="1559"/>
    </location>
</feature>
<evidence type="ECO:0000313" key="13">
    <source>
        <dbReference type="Proteomes" id="UP001388673"/>
    </source>
</evidence>
<dbReference type="Proteomes" id="UP001388673">
    <property type="component" value="Unassembled WGS sequence"/>
</dbReference>
<keyword evidence="6 7" id="KW-0067">ATP-binding</keyword>
<reference evidence="12 13" key="1">
    <citation type="journal article" date="2024" name="bioRxiv">
        <title>Comparative genomics of Cryptococcus and Kwoniella reveals pathogenesis evolution and contrasting karyotype dynamics via intercentromeric recombination or chromosome fusion.</title>
        <authorList>
            <person name="Coelho M.A."/>
            <person name="David-Palma M."/>
            <person name="Shea T."/>
            <person name="Bowers K."/>
            <person name="McGinley-Smith S."/>
            <person name="Mohammad A.W."/>
            <person name="Gnirke A."/>
            <person name="Yurkov A.M."/>
            <person name="Nowrousian M."/>
            <person name="Sun S."/>
            <person name="Cuomo C.A."/>
            <person name="Heitman J."/>
        </authorList>
    </citation>
    <scope>NUCLEOTIDE SEQUENCE [LARGE SCALE GENOMIC DNA]</scope>
    <source>
        <strain evidence="12 13">CBS 13917</strain>
    </source>
</reference>
<feature type="region of interest" description="Disordered" evidence="8">
    <location>
        <begin position="269"/>
        <end position="321"/>
    </location>
</feature>
<evidence type="ECO:0000313" key="12">
    <source>
        <dbReference type="EMBL" id="KAK8865778.1"/>
    </source>
</evidence>
<feature type="compositionally biased region" description="Polar residues" evidence="8">
    <location>
        <begin position="614"/>
        <end position="624"/>
    </location>
</feature>
<evidence type="ECO:0000256" key="3">
    <source>
        <dbReference type="ARBA" id="ARBA00022741"/>
    </source>
</evidence>
<dbReference type="InterPro" id="IPR017441">
    <property type="entry name" value="Protein_kinase_ATP_BS"/>
</dbReference>
<feature type="region of interest" description="Disordered" evidence="8">
    <location>
        <begin position="610"/>
        <end position="678"/>
    </location>
</feature>
<feature type="compositionally biased region" description="Low complexity" evidence="8">
    <location>
        <begin position="647"/>
        <end position="662"/>
    </location>
</feature>
<feature type="compositionally biased region" description="Polar residues" evidence="8">
    <location>
        <begin position="170"/>
        <end position="181"/>
    </location>
</feature>
<feature type="binding site" evidence="7">
    <location>
        <position position="1064"/>
    </location>
    <ligand>
        <name>ATP</name>
        <dbReference type="ChEBI" id="CHEBI:30616"/>
    </ligand>
</feature>
<feature type="domain" description="Calponin-homology (CH)" evidence="10">
    <location>
        <begin position="403"/>
        <end position="516"/>
    </location>
</feature>
<dbReference type="Pfam" id="PF00069">
    <property type="entry name" value="Pkinase"/>
    <property type="match status" value="1"/>
</dbReference>
<dbReference type="InterPro" id="IPR011009">
    <property type="entry name" value="Kinase-like_dom_sf"/>
</dbReference>
<accession>A0AAW0Z4E9</accession>
<feature type="compositionally biased region" description="Polar residues" evidence="8">
    <location>
        <begin position="964"/>
        <end position="983"/>
    </location>
</feature>
<feature type="domain" description="Protein kinase" evidence="9">
    <location>
        <begin position="1035"/>
        <end position="1304"/>
    </location>
</feature>
<keyword evidence="13" id="KW-1185">Reference proteome</keyword>
<dbReference type="GO" id="GO:0005524">
    <property type="term" value="F:ATP binding"/>
    <property type="evidence" value="ECO:0007669"/>
    <property type="project" value="UniProtKB-UniRule"/>
</dbReference>
<feature type="compositionally biased region" description="Polar residues" evidence="8">
    <location>
        <begin position="941"/>
        <end position="955"/>
    </location>
</feature>
<feature type="compositionally biased region" description="Polar residues" evidence="8">
    <location>
        <begin position="288"/>
        <end position="304"/>
    </location>
</feature>
<dbReference type="SMART" id="SM00109">
    <property type="entry name" value="C1"/>
    <property type="match status" value="1"/>
</dbReference>
<feature type="region of interest" description="Disordered" evidence="8">
    <location>
        <begin position="705"/>
        <end position="739"/>
    </location>
</feature>
<feature type="compositionally biased region" description="Low complexity" evidence="8">
    <location>
        <begin position="7"/>
        <end position="21"/>
    </location>
</feature>
<dbReference type="GeneID" id="92178184"/>
<dbReference type="GO" id="GO:0004709">
    <property type="term" value="F:MAP kinase kinase kinase activity"/>
    <property type="evidence" value="ECO:0007669"/>
    <property type="project" value="TreeGrafter"/>
</dbReference>
<dbReference type="InterPro" id="IPR002219">
    <property type="entry name" value="PKC_DAG/PE"/>
</dbReference>
<organism evidence="12 13">
    <name type="scientific">Kwoniella newhampshirensis</name>
    <dbReference type="NCBI Taxonomy" id="1651941"/>
    <lineage>
        <taxon>Eukaryota</taxon>
        <taxon>Fungi</taxon>
        <taxon>Dikarya</taxon>
        <taxon>Basidiomycota</taxon>
        <taxon>Agaricomycotina</taxon>
        <taxon>Tremellomycetes</taxon>
        <taxon>Tremellales</taxon>
        <taxon>Cryptococcaceae</taxon>
        <taxon>Kwoniella</taxon>
    </lineage>
</organism>
<dbReference type="Gene3D" id="1.10.510.10">
    <property type="entry name" value="Transferase(Phosphotransferase) domain 1"/>
    <property type="match status" value="1"/>
</dbReference>
<evidence type="ECO:0000256" key="2">
    <source>
        <dbReference type="ARBA" id="ARBA00022723"/>
    </source>
</evidence>
<feature type="compositionally biased region" description="Polar residues" evidence="8">
    <location>
        <begin position="69"/>
        <end position="85"/>
    </location>
</feature>
<feature type="compositionally biased region" description="Polar residues" evidence="8">
    <location>
        <begin position="1475"/>
        <end position="1485"/>
    </location>
</feature>
<dbReference type="InterPro" id="IPR050538">
    <property type="entry name" value="MAP_kinase_kinase_kinase"/>
</dbReference>
<dbReference type="GO" id="GO:0046872">
    <property type="term" value="F:metal ion binding"/>
    <property type="evidence" value="ECO:0007669"/>
    <property type="project" value="UniProtKB-KW"/>
</dbReference>
<feature type="region of interest" description="Disordered" evidence="8">
    <location>
        <begin position="938"/>
        <end position="983"/>
    </location>
</feature>
<dbReference type="InterPro" id="IPR046349">
    <property type="entry name" value="C1-like_sf"/>
</dbReference>
<feature type="region of interest" description="Disordered" evidence="8">
    <location>
        <begin position="1347"/>
        <end position="1368"/>
    </location>
</feature>
<dbReference type="SMART" id="SM00220">
    <property type="entry name" value="S_TKc"/>
    <property type="match status" value="1"/>
</dbReference>
<feature type="domain" description="Phorbol-ester/DAG-type" evidence="11">
    <location>
        <begin position="1372"/>
        <end position="1419"/>
    </location>
</feature>
<feature type="region of interest" description="Disordered" evidence="8">
    <location>
        <begin position="166"/>
        <end position="199"/>
    </location>
</feature>
<dbReference type="SUPFAM" id="SSF47576">
    <property type="entry name" value="Calponin-homology domain, CH-domain"/>
    <property type="match status" value="1"/>
</dbReference>
<evidence type="ECO:0000256" key="7">
    <source>
        <dbReference type="PROSITE-ProRule" id="PRU10141"/>
    </source>
</evidence>
<evidence type="ECO:0000259" key="11">
    <source>
        <dbReference type="PROSITE" id="PS50081"/>
    </source>
</evidence>
<feature type="compositionally biased region" description="Polar residues" evidence="8">
    <location>
        <begin position="858"/>
        <end position="867"/>
    </location>
</feature>
<proteinExistence type="predicted"/>
<evidence type="ECO:0000256" key="1">
    <source>
        <dbReference type="ARBA" id="ARBA00022679"/>
    </source>
</evidence>
<feature type="compositionally biased region" description="Low complexity" evidence="8">
    <location>
        <begin position="562"/>
        <end position="575"/>
    </location>
</feature>
<feature type="compositionally biased region" description="Low complexity" evidence="8">
    <location>
        <begin position="56"/>
        <end position="68"/>
    </location>
</feature>
<sequence length="1589" mass="172924">MPRDALPSSSSTNTGPSASTPGRGFRGFLSRVRVGSPEPPEPSGPRQRLWSFMGGETTKSSSLSETTTAANQTSRGRPRTLSSEVATGKEVLQRETGRSVMSRPTTPTQKAPRQIRLNPTALPALQKGEDGRWQGPALSRGSMSTSALHLLQLDDEEPLRLDEDKRITNQKHALSNLSQTKAGDRSNAPPSAYGRADGPSIAVGLSAEAIEQSGVQSTLHRSVLDARVGSRPFTTTSAINEFPDKSFPMNPVLRPSSVASGTLLRTEALGFAPDTSARSPITRPPRTRASTASPPANERSSLASNHMPPPPIPAHARRESAPTSLLSRDHYLLRLSASFMVKLLTPVIRDLTSDRSDRKIGMKRLADERLQALGRMEKAWGAEWLRVASTLSSHDQSLPVLDNRAIGSLEAKVRLVYVGERAKERERDTWSDAVKDGLLLCFLLNHLFPSQPSRIARVIISERGIMGATNVTRFLTACQGVGLSNDVVFSPHDLQECSEISLGRVANTIIFLARLAGRESAAFSPNRLPPKFASIGQPPAIRDAASASHTRSPLASPRRPLTAQDSSTSSAEAASHSARLAALQADRIESTELGPNLNVITLNQQDLELDDPSTWKTPTTSTFALPSVPSEMRRSPLTRASTQPNISPSLRPKSPAASPSSRNITPNGRTQARPVLRLRNTTGAKVSVSFADDVILTSETGIATGQTHLGSHSGERTPSLVSSGSRVTSSSAYTRSSATRSVVTVMGEEHAVNLAEEDNRDRPDTPRLHERRISEKKLQNAREKILGTLLSSEDLPHDLRDALRKSATKSSALTERNDERDSALSKSLAALEGNRKPPQPIRIDSSPLDGAFARRGQNPESGRQDFSQVLEEDEQNGLNSDLSATISRPPPLRRLSSNGKVYIPKRSVSPAQMTSPTSVAFPLSSSVPNSSYIHMARGASLHSSQSTTSNFSRPSDLTGRRQSDVSSVHSRDQTFSSNDSSRPLQMRINSMVNLSTMGTPSLFRDNSTQSKLRSSQYQSLQVLEFHESGRPVIRYQLGNCIGRGQFGAVYRSLNLGIGQMVAIKRIRLHGMREDEVTDVMREVELLQRMSHPSIVKYEGMSRDEEYLNIVLEFVENGSLGQTLKAFGQFNEKLVSSYVAKILAGLDYLHSQGVVHCDLKAANILSTKNGNVKLSDFGVSLNMKAVENIKQDAKTEGKTGGAKKRVSEVAGTPNWMAPEVISLTGPSFASDIWSLGCTIIELLTGKPPYADLPNSMSVLFHIVEDDMPPFPRDISDDLTDFLRQCFVKDPKLRPTAALMFEHPWVKRHSPELALRPQDSVPFLRRVSKDLRRVDSSRLFEHNEKPNAIDVGNQRHSMTSSHERHGSDGTSMKAHVLIKTSFGKAIVCRVCHLSVKRVGVLCQDCGLVAHSACASKASPRCSLQEQFTLLSRQQEMQKTPSRGPSPLPIFDKRDGAALAALPTKILNGLKRSKGVLSPSTPSQSDLTTPVAPEIRRHPGRSQNRPSLEMNLSSGSASLRIRSSMYSPRSEHEEDSQRRSGGHVDLDGGDPSSAIGERSSDKMVSVGVVPVIGQGGMSHVRRTESKNDCCIM</sequence>
<gene>
    <name evidence="12" type="ORF">IAR55_000925</name>
</gene>
<dbReference type="InterPro" id="IPR036872">
    <property type="entry name" value="CH_dom_sf"/>
</dbReference>
<feature type="compositionally biased region" description="Polar residues" evidence="8">
    <location>
        <begin position="876"/>
        <end position="886"/>
    </location>
</feature>
<keyword evidence="4" id="KW-0418">Kinase</keyword>
<dbReference type="PROSITE" id="PS50011">
    <property type="entry name" value="PROTEIN_KINASE_DOM"/>
    <property type="match status" value="1"/>
</dbReference>
<dbReference type="PROSITE" id="PS00479">
    <property type="entry name" value="ZF_DAG_PE_1"/>
    <property type="match status" value="1"/>
</dbReference>
<dbReference type="PANTHER" id="PTHR48016:SF4">
    <property type="entry name" value="PROTEIN KINASE DOMAIN-CONTAINING PROTEIN"/>
    <property type="match status" value="1"/>
</dbReference>
<evidence type="ECO:0008006" key="14">
    <source>
        <dbReference type="Google" id="ProtNLM"/>
    </source>
</evidence>
<dbReference type="Gene3D" id="3.30.60.20">
    <property type="match status" value="1"/>
</dbReference>
<feature type="compositionally biased region" description="Polar residues" evidence="8">
    <location>
        <begin position="102"/>
        <end position="111"/>
    </location>
</feature>
<protein>
    <recommendedName>
        <fullName evidence="14">STE/STE11/CDC15 protein kinase</fullName>
    </recommendedName>
</protein>
<evidence type="ECO:0000256" key="6">
    <source>
        <dbReference type="ARBA" id="ARBA00022840"/>
    </source>
</evidence>
<evidence type="ECO:0000259" key="9">
    <source>
        <dbReference type="PROSITE" id="PS50011"/>
    </source>
</evidence>
<dbReference type="SUPFAM" id="SSF57889">
    <property type="entry name" value="Cysteine-rich domain"/>
    <property type="match status" value="1"/>
</dbReference>
<keyword evidence="2" id="KW-0479">Metal-binding</keyword>
<dbReference type="PROSITE" id="PS50081">
    <property type="entry name" value="ZF_DAG_PE_2"/>
    <property type="match status" value="1"/>
</dbReference>
<dbReference type="InterPro" id="IPR001715">
    <property type="entry name" value="CH_dom"/>
</dbReference>
<name>A0AAW0Z4E9_9TREE</name>
<feature type="region of interest" description="Disordered" evidence="8">
    <location>
        <begin position="829"/>
        <end position="900"/>
    </location>
</feature>
<dbReference type="CDD" id="cd06627">
    <property type="entry name" value="STKc_Cdc7_like"/>
    <property type="match status" value="1"/>
</dbReference>
<dbReference type="InterPro" id="IPR000719">
    <property type="entry name" value="Prot_kinase_dom"/>
</dbReference>
<feature type="region of interest" description="Disordered" evidence="8">
    <location>
        <begin position="527"/>
        <end position="575"/>
    </location>
</feature>
<keyword evidence="3 7" id="KW-0547">Nucleotide-binding</keyword>
<feature type="compositionally biased region" description="Low complexity" evidence="8">
    <location>
        <begin position="1509"/>
        <end position="1521"/>
    </location>
</feature>
<dbReference type="Gene3D" id="1.10.418.10">
    <property type="entry name" value="Calponin-like domain"/>
    <property type="match status" value="1"/>
</dbReference>
<dbReference type="PANTHER" id="PTHR48016">
    <property type="entry name" value="MAP KINASE KINASE KINASE SSK2-RELATED-RELATED"/>
    <property type="match status" value="1"/>
</dbReference>
<dbReference type="RefSeq" id="XP_066805257.1">
    <property type="nucleotide sequence ID" value="XM_066944056.1"/>
</dbReference>
<evidence type="ECO:0000256" key="4">
    <source>
        <dbReference type="ARBA" id="ARBA00022777"/>
    </source>
</evidence>
<feature type="region of interest" description="Disordered" evidence="8">
    <location>
        <begin position="1"/>
        <end position="141"/>
    </location>
</feature>